<dbReference type="SMART" id="SM00388">
    <property type="entry name" value="HisKA"/>
    <property type="match status" value="1"/>
</dbReference>
<dbReference type="NCBIfam" id="TIGR00229">
    <property type="entry name" value="sensory_box"/>
    <property type="match status" value="1"/>
</dbReference>
<feature type="modified residue" description="4-aspartylphosphate" evidence="7">
    <location>
        <position position="179"/>
    </location>
</feature>
<sequence length="664" mass="73880">MAQKILIIDSSSMIAMRLKVLLELIGCEVELVHYSMFDQSSNIDAYDMLAFSQGTPTNLVASLVKQATRQSFLLLAPKAESGELLDAFGKLNELVPDATIIYPFFSNKEITSFIEELLEIGPDHIFKLPTILLVDHVSERLEMLKSSLVGAHIEVYTATNHDEALNIAKLRMIDILISDFSLKEGLGLDIFTSLKQIQPHSRCLLLTSRPAQVSMIEAIRQGVEDVLIKPLDDNVLLQAVHKLWQTELLKRHNAELVERLQDTVDVLIEKDSLLQVIFKNTPDPILLFERKGKIVEANDACLKLFNLPFKKLIAHSLFHFLDDDSVKAIKDKISTLNSNRQFSCDLHLVNKDGSKIPLVGSFNEIDHHGEIALAVIFKNVTHLKQKEDLLLEAKDLLEEQVRARTSQLEHAKNIAEAANLSKSEFLANMSHELRTPMHSILSFSRFGIGKLQDDDFSKDKLLKYLTRIESSGQRLLSLLNNLLDLSKLDVGKFPFNPRACDLTTIVKTSIDDVSGIAIEKDIKIAFKSDNPPVIAQCDEEQINQVLRNVLSNALKFSEEHSTIEVALETDSGCANIEVIDSGIGIPEDELETVFQKFVQSSKTNSGAGGTGLGLTLCREFVSLHQGTIKACNNELGGATISIQVPLEINLDEYLADEQLVKNGS</sequence>
<keyword evidence="6" id="KW-0902">Two-component regulatory system</keyword>
<dbReference type="PANTHER" id="PTHR43711">
    <property type="entry name" value="TWO-COMPONENT HISTIDINE KINASE"/>
    <property type="match status" value="1"/>
</dbReference>
<dbReference type="Gene3D" id="3.40.50.2300">
    <property type="match status" value="1"/>
</dbReference>
<keyword evidence="3 7" id="KW-0597">Phosphoprotein</keyword>
<dbReference type="Pfam" id="PF13426">
    <property type="entry name" value="PAS_9"/>
    <property type="match status" value="1"/>
</dbReference>
<dbReference type="PROSITE" id="PS50110">
    <property type="entry name" value="RESPONSE_REGULATORY"/>
    <property type="match status" value="1"/>
</dbReference>
<proteinExistence type="predicted"/>
<dbReference type="InterPro" id="IPR036890">
    <property type="entry name" value="HATPase_C_sf"/>
</dbReference>
<evidence type="ECO:0000259" key="10">
    <source>
        <dbReference type="PROSITE" id="PS50112"/>
    </source>
</evidence>
<dbReference type="InterPro" id="IPR001789">
    <property type="entry name" value="Sig_transdc_resp-reg_receiver"/>
</dbReference>
<dbReference type="Proteomes" id="UP000016534">
    <property type="component" value="Unassembled WGS sequence"/>
</dbReference>
<dbReference type="SUPFAM" id="SSF52172">
    <property type="entry name" value="CheY-like"/>
    <property type="match status" value="1"/>
</dbReference>
<dbReference type="CDD" id="cd00075">
    <property type="entry name" value="HATPase"/>
    <property type="match status" value="1"/>
</dbReference>
<dbReference type="PROSITE" id="PS50112">
    <property type="entry name" value="PAS"/>
    <property type="match status" value="1"/>
</dbReference>
<dbReference type="EC" id="2.7.13.3" evidence="2"/>
<feature type="domain" description="PAS" evidence="10">
    <location>
        <begin position="270"/>
        <end position="340"/>
    </location>
</feature>
<keyword evidence="5 11" id="KW-0418">Kinase</keyword>
<dbReference type="Gene3D" id="1.10.287.130">
    <property type="match status" value="1"/>
</dbReference>
<dbReference type="CDD" id="cd00130">
    <property type="entry name" value="PAS"/>
    <property type="match status" value="1"/>
</dbReference>
<evidence type="ECO:0000259" key="8">
    <source>
        <dbReference type="PROSITE" id="PS50109"/>
    </source>
</evidence>
<dbReference type="Pfam" id="PF00072">
    <property type="entry name" value="Response_reg"/>
    <property type="match status" value="1"/>
</dbReference>
<evidence type="ECO:0000313" key="11">
    <source>
        <dbReference type="EMBL" id="ERG61564.1"/>
    </source>
</evidence>
<feature type="domain" description="Histidine kinase" evidence="8">
    <location>
        <begin position="428"/>
        <end position="648"/>
    </location>
</feature>
<reference evidence="11" key="1">
    <citation type="journal article" date="2012" name="J. Bacteriol.">
        <title>Genome sequences of type strains of seven species of the marine bacterium Pseudoalteromonas.</title>
        <authorList>
            <person name="Xie B.B."/>
            <person name="Shu Y.L."/>
            <person name="Qin Q.L."/>
            <person name="Rong J.C."/>
            <person name="Zhang X.Y."/>
            <person name="Chen X.L."/>
            <person name="Shi M."/>
            <person name="He H.L."/>
            <person name="Zhou B.C."/>
            <person name="Zhang Y.Z."/>
        </authorList>
    </citation>
    <scope>NUCLEOTIDE SEQUENCE [LARGE SCALE GENOMIC DNA]</scope>
    <source>
        <strain evidence="11">NCIMB 2128</strain>
    </source>
</reference>
<dbReference type="Pfam" id="PF02518">
    <property type="entry name" value="HATPase_c"/>
    <property type="match status" value="1"/>
</dbReference>
<dbReference type="CDD" id="cd00156">
    <property type="entry name" value="REC"/>
    <property type="match status" value="1"/>
</dbReference>
<evidence type="ECO:0000256" key="6">
    <source>
        <dbReference type="ARBA" id="ARBA00023012"/>
    </source>
</evidence>
<dbReference type="InterPro" id="IPR035965">
    <property type="entry name" value="PAS-like_dom_sf"/>
</dbReference>
<feature type="domain" description="Response regulatory" evidence="9">
    <location>
        <begin position="130"/>
        <end position="244"/>
    </location>
</feature>
<dbReference type="InterPro" id="IPR005467">
    <property type="entry name" value="His_kinase_dom"/>
</dbReference>
<protein>
    <recommendedName>
        <fullName evidence="2">histidine kinase</fullName>
        <ecNumber evidence="2">2.7.13.3</ecNumber>
    </recommendedName>
</protein>
<comment type="caution">
    <text evidence="11">The sequence shown here is derived from an EMBL/GenBank/DDBJ whole genome shotgun (WGS) entry which is preliminary data.</text>
</comment>
<dbReference type="InterPro" id="IPR004358">
    <property type="entry name" value="Sig_transdc_His_kin-like_C"/>
</dbReference>
<dbReference type="SUPFAM" id="SSF47384">
    <property type="entry name" value="Homodimeric domain of signal transducing histidine kinase"/>
    <property type="match status" value="1"/>
</dbReference>
<keyword evidence="12" id="KW-1185">Reference proteome</keyword>
<name>A0ABP2XZJ3_9GAMM</name>
<dbReference type="InterPro" id="IPR050736">
    <property type="entry name" value="Sensor_HK_Regulatory"/>
</dbReference>
<accession>A0ABP2XZJ3</accession>
<dbReference type="CDD" id="cd00082">
    <property type="entry name" value="HisKA"/>
    <property type="match status" value="1"/>
</dbReference>
<evidence type="ECO:0000256" key="4">
    <source>
        <dbReference type="ARBA" id="ARBA00022679"/>
    </source>
</evidence>
<evidence type="ECO:0000256" key="1">
    <source>
        <dbReference type="ARBA" id="ARBA00000085"/>
    </source>
</evidence>
<reference evidence="11" key="2">
    <citation type="submission" date="2013-04" db="EMBL/GenBank/DDBJ databases">
        <title>Genome sequence of Pseudoalteromonas undina.</title>
        <authorList>
            <person name="Xie B.-B."/>
            <person name="Rong J.-C."/>
            <person name="Qin Q.-L."/>
            <person name="Shu Y.-L."/>
            <person name="Zhang Y.-Z."/>
        </authorList>
    </citation>
    <scope>NUCLEOTIDE SEQUENCE</scope>
    <source>
        <strain evidence="11">NCIMB 2128</strain>
    </source>
</reference>
<dbReference type="InterPro" id="IPR003594">
    <property type="entry name" value="HATPase_dom"/>
</dbReference>
<dbReference type="SMART" id="SM00387">
    <property type="entry name" value="HATPase_c"/>
    <property type="match status" value="1"/>
</dbReference>
<gene>
    <name evidence="11" type="ORF">PUND_06527</name>
</gene>
<dbReference type="PROSITE" id="PS50109">
    <property type="entry name" value="HIS_KIN"/>
    <property type="match status" value="1"/>
</dbReference>
<dbReference type="SUPFAM" id="SSF55874">
    <property type="entry name" value="ATPase domain of HSP90 chaperone/DNA topoisomerase II/histidine kinase"/>
    <property type="match status" value="1"/>
</dbReference>
<evidence type="ECO:0000256" key="2">
    <source>
        <dbReference type="ARBA" id="ARBA00012438"/>
    </source>
</evidence>
<dbReference type="EMBL" id="AHCF02000013">
    <property type="protein sequence ID" value="ERG61564.1"/>
    <property type="molecule type" value="Genomic_DNA"/>
</dbReference>
<keyword evidence="4" id="KW-0808">Transferase</keyword>
<dbReference type="Pfam" id="PF00512">
    <property type="entry name" value="HisKA"/>
    <property type="match status" value="1"/>
</dbReference>
<evidence type="ECO:0000313" key="12">
    <source>
        <dbReference type="Proteomes" id="UP000016534"/>
    </source>
</evidence>
<dbReference type="SMART" id="SM00448">
    <property type="entry name" value="REC"/>
    <property type="match status" value="1"/>
</dbReference>
<evidence type="ECO:0000256" key="7">
    <source>
        <dbReference type="PROSITE-ProRule" id="PRU00169"/>
    </source>
</evidence>
<dbReference type="InterPro" id="IPR003661">
    <property type="entry name" value="HisK_dim/P_dom"/>
</dbReference>
<evidence type="ECO:0000256" key="3">
    <source>
        <dbReference type="ARBA" id="ARBA00022553"/>
    </source>
</evidence>
<organism evidence="11 12">
    <name type="scientific">Pseudoalteromonas undina</name>
    <dbReference type="NCBI Taxonomy" id="43660"/>
    <lineage>
        <taxon>Bacteria</taxon>
        <taxon>Pseudomonadati</taxon>
        <taxon>Pseudomonadota</taxon>
        <taxon>Gammaproteobacteria</taxon>
        <taxon>Alteromonadales</taxon>
        <taxon>Pseudoalteromonadaceae</taxon>
        <taxon>Pseudoalteromonas</taxon>
    </lineage>
</organism>
<dbReference type="InterPro" id="IPR011006">
    <property type="entry name" value="CheY-like_superfamily"/>
</dbReference>
<dbReference type="GO" id="GO:0016301">
    <property type="term" value="F:kinase activity"/>
    <property type="evidence" value="ECO:0007669"/>
    <property type="project" value="UniProtKB-KW"/>
</dbReference>
<dbReference type="InterPro" id="IPR036097">
    <property type="entry name" value="HisK_dim/P_sf"/>
</dbReference>
<evidence type="ECO:0000256" key="5">
    <source>
        <dbReference type="ARBA" id="ARBA00022777"/>
    </source>
</evidence>
<dbReference type="Gene3D" id="3.30.565.10">
    <property type="entry name" value="Histidine kinase-like ATPase, C-terminal domain"/>
    <property type="match status" value="1"/>
</dbReference>
<dbReference type="PRINTS" id="PR00344">
    <property type="entry name" value="BCTRLSENSOR"/>
</dbReference>
<evidence type="ECO:0000259" key="9">
    <source>
        <dbReference type="PROSITE" id="PS50110"/>
    </source>
</evidence>
<dbReference type="SUPFAM" id="SSF55785">
    <property type="entry name" value="PYP-like sensor domain (PAS domain)"/>
    <property type="match status" value="1"/>
</dbReference>
<dbReference type="InterPro" id="IPR000014">
    <property type="entry name" value="PAS"/>
</dbReference>
<dbReference type="SMART" id="SM00091">
    <property type="entry name" value="PAS"/>
    <property type="match status" value="1"/>
</dbReference>
<dbReference type="PANTHER" id="PTHR43711:SF31">
    <property type="entry name" value="HISTIDINE KINASE"/>
    <property type="match status" value="1"/>
</dbReference>
<dbReference type="Gene3D" id="3.30.450.20">
    <property type="entry name" value="PAS domain"/>
    <property type="match status" value="1"/>
</dbReference>
<comment type="catalytic activity">
    <reaction evidence="1">
        <text>ATP + protein L-histidine = ADP + protein N-phospho-L-histidine.</text>
        <dbReference type="EC" id="2.7.13.3"/>
    </reaction>
</comment>